<comment type="similarity">
    <text evidence="2">Belongs to the HPPK family.</text>
</comment>
<keyword evidence="8" id="KW-0067">ATP-binding</keyword>
<evidence type="ECO:0000256" key="3">
    <source>
        <dbReference type="ARBA" id="ARBA00013253"/>
    </source>
</evidence>
<dbReference type="SUPFAM" id="SSF55083">
    <property type="entry name" value="6-hydroxymethyl-7,8-dihydropterin pyrophosphokinase, HPPK"/>
    <property type="match status" value="1"/>
</dbReference>
<evidence type="ECO:0000256" key="6">
    <source>
        <dbReference type="ARBA" id="ARBA00022741"/>
    </source>
</evidence>
<evidence type="ECO:0000256" key="7">
    <source>
        <dbReference type="ARBA" id="ARBA00022777"/>
    </source>
</evidence>
<dbReference type="GO" id="GO:0046656">
    <property type="term" value="P:folic acid biosynthetic process"/>
    <property type="evidence" value="ECO:0007669"/>
    <property type="project" value="UniProtKB-KW"/>
</dbReference>
<evidence type="ECO:0000256" key="12">
    <source>
        <dbReference type="ARBA" id="ARBA00033413"/>
    </source>
</evidence>
<gene>
    <name evidence="14" type="primary">folK</name>
    <name evidence="14" type="ORF">GRI58_05055</name>
</gene>
<comment type="pathway">
    <text evidence="1">Cofactor biosynthesis; tetrahydrofolate biosynthesis; 2-amino-4-hydroxy-6-hydroxymethyl-7,8-dihydropteridine diphosphate from 7,8-dihydroneopterin triphosphate: step 4/4.</text>
</comment>
<evidence type="ECO:0000313" key="15">
    <source>
        <dbReference type="Proteomes" id="UP000439780"/>
    </source>
</evidence>
<evidence type="ECO:0000259" key="13">
    <source>
        <dbReference type="Pfam" id="PF01288"/>
    </source>
</evidence>
<evidence type="ECO:0000256" key="2">
    <source>
        <dbReference type="ARBA" id="ARBA00005810"/>
    </source>
</evidence>
<protein>
    <recommendedName>
        <fullName evidence="4">2-amino-4-hydroxy-6-hydroxymethyldihydropteridine pyrophosphokinase</fullName>
        <ecNumber evidence="3">2.7.6.3</ecNumber>
    </recommendedName>
    <alternativeName>
        <fullName evidence="11">6-hydroxymethyl-7,8-dihydropterin pyrophosphokinase</fullName>
    </alternativeName>
    <alternativeName>
        <fullName evidence="12">7,8-dihydro-6-hydroxymethylpterin-pyrophosphokinase</fullName>
    </alternativeName>
</protein>
<dbReference type="GO" id="GO:0046654">
    <property type="term" value="P:tetrahydrofolate biosynthetic process"/>
    <property type="evidence" value="ECO:0007669"/>
    <property type="project" value="UniProtKB-UniPathway"/>
</dbReference>
<comment type="caution">
    <text evidence="14">The sequence shown here is derived from an EMBL/GenBank/DDBJ whole genome shotgun (WGS) entry which is preliminary data.</text>
</comment>
<keyword evidence="15" id="KW-1185">Reference proteome</keyword>
<dbReference type="InterPro" id="IPR035907">
    <property type="entry name" value="Hppk_sf"/>
</dbReference>
<name>A0A845AMG5_9SPHN</name>
<reference evidence="14 15" key="1">
    <citation type="submission" date="2019-12" db="EMBL/GenBank/DDBJ databases">
        <title>Genomic-based taxomic classification of the family Erythrobacteraceae.</title>
        <authorList>
            <person name="Xu L."/>
        </authorList>
    </citation>
    <scope>NUCLEOTIDE SEQUENCE [LARGE SCALE GENOMIC DNA]</scope>
    <source>
        <strain evidence="14 15">KEMB 9005-328</strain>
    </source>
</reference>
<keyword evidence="6" id="KW-0547">Nucleotide-binding</keyword>
<proteinExistence type="inferred from homology"/>
<organism evidence="14 15">
    <name type="scientific">Qipengyuania algicida</name>
    <dbReference type="NCBI Taxonomy" id="1836209"/>
    <lineage>
        <taxon>Bacteria</taxon>
        <taxon>Pseudomonadati</taxon>
        <taxon>Pseudomonadota</taxon>
        <taxon>Alphaproteobacteria</taxon>
        <taxon>Sphingomonadales</taxon>
        <taxon>Erythrobacteraceae</taxon>
        <taxon>Qipengyuania</taxon>
    </lineage>
</organism>
<evidence type="ECO:0000256" key="4">
    <source>
        <dbReference type="ARBA" id="ARBA00016218"/>
    </source>
</evidence>
<dbReference type="EC" id="2.7.6.3" evidence="3"/>
<dbReference type="OrthoDB" id="9808041at2"/>
<evidence type="ECO:0000313" key="14">
    <source>
        <dbReference type="EMBL" id="MXP28188.1"/>
    </source>
</evidence>
<evidence type="ECO:0000256" key="1">
    <source>
        <dbReference type="ARBA" id="ARBA00005051"/>
    </source>
</evidence>
<evidence type="ECO:0000256" key="5">
    <source>
        <dbReference type="ARBA" id="ARBA00022679"/>
    </source>
</evidence>
<dbReference type="GO" id="GO:0016301">
    <property type="term" value="F:kinase activity"/>
    <property type="evidence" value="ECO:0007669"/>
    <property type="project" value="UniProtKB-KW"/>
</dbReference>
<dbReference type="GO" id="GO:0003848">
    <property type="term" value="F:2-amino-4-hydroxy-6-hydroxymethyldihydropteridine diphosphokinase activity"/>
    <property type="evidence" value="ECO:0007669"/>
    <property type="project" value="UniProtKB-EC"/>
</dbReference>
<dbReference type="AlphaFoldDB" id="A0A845AMG5"/>
<dbReference type="UniPathway" id="UPA00077">
    <property type="reaction ID" value="UER00155"/>
</dbReference>
<dbReference type="NCBIfam" id="TIGR01498">
    <property type="entry name" value="folK"/>
    <property type="match status" value="1"/>
</dbReference>
<sequence length="168" mass="18792">MRRHLTQRYLIALGSNMRVPGVGSPRSVLLAVREALERNDLHIEAFAPIIDSAPVGPSLRRYANGAAIIATELSPPALLAQLQRIESEFGRRRQGQCWRARQLDLDIILWSGGAWHDSGLTIPHADFRDRRFVLEPAAAIAPDWRDPVTGLSIKAINTRLTRPRPLPR</sequence>
<feature type="domain" description="7,8-dihydro-6-hydroxymethylpterin-pyrophosphokinase" evidence="13">
    <location>
        <begin position="11"/>
        <end position="142"/>
    </location>
</feature>
<dbReference type="Gene3D" id="3.30.70.560">
    <property type="entry name" value="7,8-Dihydro-6-hydroxymethylpterin-pyrophosphokinase HPPK"/>
    <property type="match status" value="1"/>
</dbReference>
<evidence type="ECO:0000256" key="11">
    <source>
        <dbReference type="ARBA" id="ARBA00029766"/>
    </source>
</evidence>
<evidence type="ECO:0000256" key="9">
    <source>
        <dbReference type="ARBA" id="ARBA00022909"/>
    </source>
</evidence>
<dbReference type="EMBL" id="WTYA01000003">
    <property type="protein sequence ID" value="MXP28188.1"/>
    <property type="molecule type" value="Genomic_DNA"/>
</dbReference>
<evidence type="ECO:0000256" key="8">
    <source>
        <dbReference type="ARBA" id="ARBA00022840"/>
    </source>
</evidence>
<dbReference type="PANTHER" id="PTHR43071">
    <property type="entry name" value="2-AMINO-4-HYDROXY-6-HYDROXYMETHYLDIHYDROPTERIDINE PYROPHOSPHOKINASE"/>
    <property type="match status" value="1"/>
</dbReference>
<dbReference type="Pfam" id="PF01288">
    <property type="entry name" value="HPPK"/>
    <property type="match status" value="1"/>
</dbReference>
<comment type="function">
    <text evidence="10">Catalyzes the transfer of pyrophosphate from adenosine triphosphate (ATP) to 6-hydroxymethyl-7,8-dihydropterin, an enzymatic step in folate biosynthesis pathway.</text>
</comment>
<dbReference type="GO" id="GO:0005524">
    <property type="term" value="F:ATP binding"/>
    <property type="evidence" value="ECO:0007669"/>
    <property type="project" value="UniProtKB-KW"/>
</dbReference>
<dbReference type="InterPro" id="IPR000550">
    <property type="entry name" value="Hppk"/>
</dbReference>
<keyword evidence="7 14" id="KW-0418">Kinase</keyword>
<keyword evidence="9" id="KW-0289">Folate biosynthesis</keyword>
<dbReference type="CDD" id="cd00483">
    <property type="entry name" value="HPPK"/>
    <property type="match status" value="1"/>
</dbReference>
<accession>A0A845AMG5</accession>
<dbReference type="Proteomes" id="UP000439780">
    <property type="component" value="Unassembled WGS sequence"/>
</dbReference>
<keyword evidence="5 14" id="KW-0808">Transferase</keyword>
<evidence type="ECO:0000256" key="10">
    <source>
        <dbReference type="ARBA" id="ARBA00029409"/>
    </source>
</evidence>
<dbReference type="PANTHER" id="PTHR43071:SF1">
    <property type="entry name" value="2-AMINO-4-HYDROXY-6-HYDROXYMETHYLDIHYDROPTERIDINE PYROPHOSPHOKINASE"/>
    <property type="match status" value="1"/>
</dbReference>
<dbReference type="RefSeq" id="WP_160752494.1">
    <property type="nucleotide sequence ID" value="NZ_WTYA01000003.1"/>
</dbReference>